<keyword evidence="3" id="KW-1185">Reference proteome</keyword>
<feature type="compositionally biased region" description="Polar residues" evidence="1">
    <location>
        <begin position="679"/>
        <end position="695"/>
    </location>
</feature>
<evidence type="ECO:0000313" key="2">
    <source>
        <dbReference type="EMBL" id="KAJ4314554.1"/>
    </source>
</evidence>
<dbReference type="Proteomes" id="UP001140502">
    <property type="component" value="Unassembled WGS sequence"/>
</dbReference>
<feature type="region of interest" description="Disordered" evidence="1">
    <location>
        <begin position="856"/>
        <end position="932"/>
    </location>
</feature>
<protein>
    <submittedName>
        <fullName evidence="2">Uncharacterized protein</fullName>
    </submittedName>
</protein>
<dbReference type="AlphaFoldDB" id="A0A9W8W7E3"/>
<name>A0A9W8W7E3_9HYPO</name>
<feature type="compositionally biased region" description="Polar residues" evidence="1">
    <location>
        <begin position="856"/>
        <end position="866"/>
    </location>
</feature>
<evidence type="ECO:0000313" key="3">
    <source>
        <dbReference type="Proteomes" id="UP001140502"/>
    </source>
</evidence>
<organism evidence="2 3">
    <name type="scientific">Fusarium piperis</name>
    <dbReference type="NCBI Taxonomy" id="1435070"/>
    <lineage>
        <taxon>Eukaryota</taxon>
        <taxon>Fungi</taxon>
        <taxon>Dikarya</taxon>
        <taxon>Ascomycota</taxon>
        <taxon>Pezizomycotina</taxon>
        <taxon>Sordariomycetes</taxon>
        <taxon>Hypocreomycetidae</taxon>
        <taxon>Hypocreales</taxon>
        <taxon>Nectriaceae</taxon>
        <taxon>Fusarium</taxon>
        <taxon>Fusarium solani species complex</taxon>
    </lineage>
</organism>
<feature type="compositionally biased region" description="Polar residues" evidence="1">
    <location>
        <begin position="731"/>
        <end position="748"/>
    </location>
</feature>
<sequence>MAATPFDPSHFAANAFDIYTDAATVKALVPNLPGGSCNFADLSPGANGARCGCRRFWSRSPTGNSLVPDQSQWCMCNHHACFHEEGDHNALQPEATQLGQENERPRSGRDPLSPVMDLTIKTPSALTGMDFPSFNGGNALSLIPRAPEDAGSYPRPPVCSNPGASASLPDTLSWTGLLQSQPHPSAIPPIPAQCLIASQTASTTSSVQAKYLRPFAGKGLQTLSGVASSGKPSSPLLDRTPGSKPAAVPQGQAPHVDSFTYVSQDYGVPDTPRAGTPTQSEPRAAVFNAAVSRRAFKNLSDTVSSHDQRLDRLETVSFTAPGHEDCHEKHDHADIRMTDLESRVDEVERLVNDNNSIASRRADDASVVSVSTNATSRPTHSQELMSQVQELQAQVTHLQSLMPSPSHPFEVEVVFLPFPLKKVWQEAQQFKNEPQISNEDWTQLPMTHSTATMRSETSLYPDWTGTAADQDLRWLLPKAFRDKSVIDQRLRSRGLIKTITVMGSDARSVTMAMNTAFGHVFREMNIFARPQTTDPRSSTFLGLQSTWVPLRKIHKDSRLRFLSPAEMMTPAIWDVSFLSSVMMRASEPRLFITHPDAYLQDFQAYDMGWTWQNLKEMSPVVIDASASQADANVGEECWSWVEQLDEPPSAHTSMSMSARNERQPTSSSPSQQFFPALQTMRSLSPSVTRGQSPMLSSRRGSRPPHIRTSSMPMSAPIQVSPALSKRRVASYGQSRRSSPAIQAANPQSAIMKHRRTRSPSHFRFTPRRTHSPSPMPLGLSDRQPARGTTPFAYATPFSNAPLQERPVRAGSSAPAAVQDGFDDGSDFDFQICESDSDMYDDDDESAGVVEMIVQDQTNTNQGSQGWQLPEDEPWPGIEDPNNVSDGENIDPLQADRHSNTSSQPSEYPSTQSAWPNGDTTGFHIHEDEENAS</sequence>
<comment type="caution">
    <text evidence="2">The sequence shown here is derived from an EMBL/GenBank/DDBJ whole genome shotgun (WGS) entry which is preliminary data.</text>
</comment>
<dbReference type="EMBL" id="JAPEUR010000227">
    <property type="protein sequence ID" value="KAJ4314554.1"/>
    <property type="molecule type" value="Genomic_DNA"/>
</dbReference>
<feature type="region of interest" description="Disordered" evidence="1">
    <location>
        <begin position="804"/>
        <end position="842"/>
    </location>
</feature>
<reference evidence="2" key="1">
    <citation type="submission" date="2022-10" db="EMBL/GenBank/DDBJ databases">
        <title>Tapping the CABI collections for fungal endophytes: first genome assemblies for Collariella, Neodidymelliopsis, Ascochyta clinopodiicola, Didymella pomorum, Didymosphaeria variabile, Neocosmospora piperis and Neocucurbitaria cava.</title>
        <authorList>
            <person name="Hill R."/>
        </authorList>
    </citation>
    <scope>NUCLEOTIDE SEQUENCE</scope>
    <source>
        <strain evidence="2">IMI 366586</strain>
    </source>
</reference>
<feature type="compositionally biased region" description="Low complexity" evidence="1">
    <location>
        <begin position="666"/>
        <end position="675"/>
    </location>
</feature>
<dbReference type="OrthoDB" id="5427134at2759"/>
<evidence type="ECO:0000256" key="1">
    <source>
        <dbReference type="SAM" id="MobiDB-lite"/>
    </source>
</evidence>
<gene>
    <name evidence="2" type="ORF">N0V84_008833</name>
</gene>
<feature type="region of interest" description="Disordered" evidence="1">
    <location>
        <begin position="729"/>
        <end position="779"/>
    </location>
</feature>
<feature type="compositionally biased region" description="Polar residues" evidence="1">
    <location>
        <begin position="899"/>
        <end position="919"/>
    </location>
</feature>
<feature type="region of interest" description="Disordered" evidence="1">
    <location>
        <begin position="648"/>
        <end position="712"/>
    </location>
</feature>
<proteinExistence type="predicted"/>
<feature type="region of interest" description="Disordered" evidence="1">
    <location>
        <begin position="224"/>
        <end position="253"/>
    </location>
</feature>
<feature type="compositionally biased region" description="Basic residues" evidence="1">
    <location>
        <begin position="751"/>
        <end position="770"/>
    </location>
</feature>
<accession>A0A9W8W7E3</accession>